<dbReference type="InterPro" id="IPR016024">
    <property type="entry name" value="ARM-type_fold"/>
</dbReference>
<dbReference type="RefSeq" id="WP_379874018.1">
    <property type="nucleotide sequence ID" value="NZ_JBHUIP010000001.1"/>
</dbReference>
<dbReference type="Proteomes" id="UP001597295">
    <property type="component" value="Unassembled WGS sequence"/>
</dbReference>
<comment type="caution">
    <text evidence="1">The sequence shown here is derived from an EMBL/GenBank/DDBJ whole genome shotgun (WGS) entry which is preliminary data.</text>
</comment>
<accession>A0ABW5DLK5</accession>
<evidence type="ECO:0000313" key="2">
    <source>
        <dbReference type="Proteomes" id="UP001597295"/>
    </source>
</evidence>
<keyword evidence="2" id="KW-1185">Reference proteome</keyword>
<gene>
    <name evidence="1" type="ORF">ACFSM5_00590</name>
</gene>
<organism evidence="1 2">
    <name type="scientific">Lacibacterium aquatile</name>
    <dbReference type="NCBI Taxonomy" id="1168082"/>
    <lineage>
        <taxon>Bacteria</taxon>
        <taxon>Pseudomonadati</taxon>
        <taxon>Pseudomonadota</taxon>
        <taxon>Alphaproteobacteria</taxon>
        <taxon>Rhodospirillales</taxon>
        <taxon>Rhodospirillaceae</taxon>
    </lineage>
</organism>
<sequence>MSDSRQELPTDLQRDLKELGADLATFHVSLDVLARVLRQFGALPVEKIAKLDGEIAAAGKLFVFYGEHIGDHSLPNPLREFLERRGVLPEPKRSITKIEKEQMFHQLLQVEPDLEFLFLFHRNGYLRQAALDKLDAPLPNGFFLAALAYRLNDWVPQVSAAAAGCLARVLPKTEREIIAKAAIGLMDRAFHWRRWGAEAEILEQAFSQADVVPLIASILREAKTGPMGRTLGLALRWPLLDEHISDLSKNAVMPAVRGRALRVLLDGRATWHIGYEKQMVNPYHRIIRRVPSFQSRSVMRSEPLEAIIHQGALDRSPAVRKVAATALVQNRQTLANRDEIIALLKDDRSPSVRSAIEFVVRKLKEEAASSSLASS</sequence>
<proteinExistence type="predicted"/>
<dbReference type="SUPFAM" id="SSF48371">
    <property type="entry name" value="ARM repeat"/>
    <property type="match status" value="1"/>
</dbReference>
<protein>
    <recommendedName>
        <fullName evidence="3">HEAT repeat domain-containing protein</fullName>
    </recommendedName>
</protein>
<evidence type="ECO:0000313" key="1">
    <source>
        <dbReference type="EMBL" id="MFD2261363.1"/>
    </source>
</evidence>
<name>A0ABW5DLK5_9PROT</name>
<reference evidence="2" key="1">
    <citation type="journal article" date="2019" name="Int. J. Syst. Evol. Microbiol.">
        <title>The Global Catalogue of Microorganisms (GCM) 10K type strain sequencing project: providing services to taxonomists for standard genome sequencing and annotation.</title>
        <authorList>
            <consortium name="The Broad Institute Genomics Platform"/>
            <consortium name="The Broad Institute Genome Sequencing Center for Infectious Disease"/>
            <person name="Wu L."/>
            <person name="Ma J."/>
        </authorList>
    </citation>
    <scope>NUCLEOTIDE SEQUENCE [LARGE SCALE GENOMIC DNA]</scope>
    <source>
        <strain evidence="2">CGMCC 1.19062</strain>
    </source>
</reference>
<dbReference type="EMBL" id="JBHUIP010000001">
    <property type="protein sequence ID" value="MFD2261363.1"/>
    <property type="molecule type" value="Genomic_DNA"/>
</dbReference>
<evidence type="ECO:0008006" key="3">
    <source>
        <dbReference type="Google" id="ProtNLM"/>
    </source>
</evidence>